<dbReference type="AlphaFoldDB" id="A0A402A7J8"/>
<comment type="caution">
    <text evidence="3">The sequence shown here is derived from an EMBL/GenBank/DDBJ whole genome shotgun (WGS) entry which is preliminary data.</text>
</comment>
<gene>
    <name evidence="3" type="ORF">KTT_48780</name>
</gene>
<dbReference type="RefSeq" id="WP_126582536.1">
    <property type="nucleotide sequence ID" value="NZ_BIFR01000002.1"/>
</dbReference>
<evidence type="ECO:0000313" key="3">
    <source>
        <dbReference type="EMBL" id="GCE15019.1"/>
    </source>
</evidence>
<keyword evidence="4" id="KW-1185">Reference proteome</keyword>
<evidence type="ECO:0000256" key="1">
    <source>
        <dbReference type="SAM" id="Phobius"/>
    </source>
</evidence>
<proteinExistence type="predicted"/>
<keyword evidence="1" id="KW-0812">Transmembrane</keyword>
<sequence length="149" mass="16632">MRELSGSLAQGRAFQPLDASLLRGWLHSSIIGIGQMGIVIILVIMLLISVIRLQQRRAAKHRSEDETFYHLSICIPDMNPLGEGHILLWHVAKGETIRTGQSLVTVQAERYFDIQAPHHGVLLEIKQEEGKKVDAGDVLCVIGVKIHKR</sequence>
<dbReference type="OrthoDB" id="9805770at2"/>
<dbReference type="InterPro" id="IPR000089">
    <property type="entry name" value="Biotin_lipoyl"/>
</dbReference>
<reference evidence="4" key="1">
    <citation type="submission" date="2018-12" db="EMBL/GenBank/DDBJ databases">
        <title>Tengunoibacter tsumagoiensis gen. nov., sp. nov., Dictyobacter kobayashii sp. nov., D. alpinus sp. nov., and D. joshuensis sp. nov. and description of Dictyobacteraceae fam. nov. within the order Ktedonobacterales isolated from Tengu-no-mugimeshi.</title>
        <authorList>
            <person name="Wang C.M."/>
            <person name="Zheng Y."/>
            <person name="Sakai Y."/>
            <person name="Toyoda A."/>
            <person name="Minakuchi Y."/>
            <person name="Abe K."/>
            <person name="Yokota A."/>
            <person name="Yabe S."/>
        </authorList>
    </citation>
    <scope>NUCLEOTIDE SEQUENCE [LARGE SCALE GENOMIC DNA]</scope>
    <source>
        <strain evidence="4">Uno3</strain>
    </source>
</reference>
<dbReference type="EMBL" id="BIFR01000002">
    <property type="protein sequence ID" value="GCE15019.1"/>
    <property type="molecule type" value="Genomic_DNA"/>
</dbReference>
<accession>A0A402A7J8</accession>
<feature type="domain" description="Lipoyl-binding" evidence="2">
    <location>
        <begin position="76"/>
        <end position="142"/>
    </location>
</feature>
<evidence type="ECO:0000259" key="2">
    <source>
        <dbReference type="Pfam" id="PF00364"/>
    </source>
</evidence>
<dbReference type="Pfam" id="PF00364">
    <property type="entry name" value="Biotin_lipoyl"/>
    <property type="match status" value="1"/>
</dbReference>
<dbReference type="Gene3D" id="2.40.50.100">
    <property type="match status" value="1"/>
</dbReference>
<dbReference type="InterPro" id="IPR011053">
    <property type="entry name" value="Single_hybrid_motif"/>
</dbReference>
<evidence type="ECO:0000313" key="4">
    <source>
        <dbReference type="Proteomes" id="UP000287352"/>
    </source>
</evidence>
<organism evidence="3 4">
    <name type="scientific">Tengunoibacter tsumagoiensis</name>
    <dbReference type="NCBI Taxonomy" id="2014871"/>
    <lineage>
        <taxon>Bacteria</taxon>
        <taxon>Bacillati</taxon>
        <taxon>Chloroflexota</taxon>
        <taxon>Ktedonobacteria</taxon>
        <taxon>Ktedonobacterales</taxon>
        <taxon>Dictyobacteraceae</taxon>
        <taxon>Tengunoibacter</taxon>
    </lineage>
</organism>
<protein>
    <recommendedName>
        <fullName evidence="2">Lipoyl-binding domain-containing protein</fullName>
    </recommendedName>
</protein>
<dbReference type="CDD" id="cd06849">
    <property type="entry name" value="lipoyl_domain"/>
    <property type="match status" value="1"/>
</dbReference>
<feature type="transmembrane region" description="Helical" evidence="1">
    <location>
        <begin position="30"/>
        <end position="53"/>
    </location>
</feature>
<dbReference type="SUPFAM" id="SSF51230">
    <property type="entry name" value="Single hybrid motif"/>
    <property type="match status" value="1"/>
</dbReference>
<name>A0A402A7J8_9CHLR</name>
<keyword evidence="1" id="KW-0472">Membrane</keyword>
<keyword evidence="1" id="KW-1133">Transmembrane helix</keyword>
<dbReference type="Proteomes" id="UP000287352">
    <property type="component" value="Unassembled WGS sequence"/>
</dbReference>